<dbReference type="GO" id="GO:0005789">
    <property type="term" value="C:endoplasmic reticulum membrane"/>
    <property type="evidence" value="ECO:0007669"/>
    <property type="project" value="UniProtKB-SubCell"/>
</dbReference>
<comment type="cofactor">
    <cofactor evidence="1 11">
        <name>heme</name>
        <dbReference type="ChEBI" id="CHEBI:30413"/>
    </cofactor>
</comment>
<comment type="subcellular location">
    <subcellularLocation>
        <location evidence="4">Endoplasmic reticulum membrane</location>
        <topology evidence="4">Peripheral membrane protein</topology>
    </subcellularLocation>
    <subcellularLocation>
        <location evidence="3">Microsome membrane</location>
        <topology evidence="3">Peripheral membrane protein</topology>
    </subcellularLocation>
</comment>
<evidence type="ECO:0000256" key="7">
    <source>
        <dbReference type="ARBA" id="ARBA00022723"/>
    </source>
</evidence>
<protein>
    <recommendedName>
        <fullName evidence="16">Cytochrome P450</fullName>
    </recommendedName>
</protein>
<feature type="chain" id="PRO_5019845311" description="Cytochrome P450" evidence="13">
    <location>
        <begin position="21"/>
        <end position="507"/>
    </location>
</feature>
<evidence type="ECO:0000313" key="14">
    <source>
        <dbReference type="EMBL" id="TDG41911.1"/>
    </source>
</evidence>
<evidence type="ECO:0000256" key="11">
    <source>
        <dbReference type="PIRSR" id="PIRSR602403-1"/>
    </source>
</evidence>
<comment type="function">
    <text evidence="2">May be involved in the metabolism of insect hormones and in the breakdown of synthetic insecticides.</text>
</comment>
<dbReference type="GO" id="GO:0004497">
    <property type="term" value="F:monooxygenase activity"/>
    <property type="evidence" value="ECO:0007669"/>
    <property type="project" value="UniProtKB-KW"/>
</dbReference>
<reference evidence="14 15" key="1">
    <citation type="journal article" date="2019" name="J. Hered.">
        <title>An Improved Genome Assembly for Drosophila navojoa, the Basal Species in the mojavensis Cluster.</title>
        <authorList>
            <person name="Vanderlinde T."/>
            <person name="Dupim E.G."/>
            <person name="Nazario-Yepiz N.O."/>
            <person name="Carvalho A.B."/>
        </authorList>
    </citation>
    <scope>NUCLEOTIDE SEQUENCE [LARGE SCALE GENOMIC DNA]</scope>
    <source>
        <strain evidence="14">Navoj_Jal97</strain>
        <tissue evidence="14">Whole organism</tissue>
    </source>
</reference>
<dbReference type="CDD" id="cd20628">
    <property type="entry name" value="CYP4"/>
    <property type="match status" value="1"/>
</dbReference>
<sequence length="507" mass="56909">MLLGLLLFALLVACLRYVLQLIDRDWRHRQLLQHVAPNVSRIPVIGGILQMRSFQPDNLHEKFAEYVRRYGRSFVATTFGRMVLVTADPKHVDALLLSKHHLRKSIVYGALGGWLGNGLLLSRGEHWHAMRKIITPSFHFSILEQYVKIFDSQCNVLVGKLKPLAAVGSESPQAFNIYPYMCLTALDIISEAAMGVSLDAQEDVEAPVVQAVKDVTNILATRFMRPHLLPPLFFRLLWPSGYRKQRMGIKCLHDFTDEIIKRRCQLLHTEQQGTAALLDTLLQARLDGAPLTDAQIRDEVSTFIFAGHDTTTSAASFCLYLLSRHAAVQQRLYEEIHSHYGTAMDRPVVHADFAELPYLHCVIKESLRLYPPIPAVGRCLENDLTLAGTVESGGAQVPAGTNVLVLLWQLQRDAELYAEPLRFWPERHLDNRMSDSGSGKCTTSYIPFSAGPRNCIGQRFALLELKTIVIKLLRHFELLPLGADVKPSIKIVLRSATGVNLGLKMRA</sequence>
<dbReference type="InterPro" id="IPR050196">
    <property type="entry name" value="Cytochrome_P450_Monoox"/>
</dbReference>
<dbReference type="GO" id="GO:0016705">
    <property type="term" value="F:oxidoreductase activity, acting on paired donors, with incorporation or reduction of molecular oxygen"/>
    <property type="evidence" value="ECO:0007669"/>
    <property type="project" value="InterPro"/>
</dbReference>
<dbReference type="Pfam" id="PF00067">
    <property type="entry name" value="p450"/>
    <property type="match status" value="1"/>
</dbReference>
<evidence type="ECO:0000256" key="12">
    <source>
        <dbReference type="RuleBase" id="RU000461"/>
    </source>
</evidence>
<dbReference type="AlphaFoldDB" id="A0A484B248"/>
<evidence type="ECO:0000256" key="4">
    <source>
        <dbReference type="ARBA" id="ARBA00004406"/>
    </source>
</evidence>
<evidence type="ECO:0000256" key="1">
    <source>
        <dbReference type="ARBA" id="ARBA00001971"/>
    </source>
</evidence>
<dbReference type="Proteomes" id="UP000295192">
    <property type="component" value="Unassembled WGS sequence"/>
</dbReference>
<dbReference type="OMA" id="YLQHFIN"/>
<dbReference type="PANTHER" id="PTHR24291">
    <property type="entry name" value="CYTOCHROME P450 FAMILY 4"/>
    <property type="match status" value="1"/>
</dbReference>
<keyword evidence="6 11" id="KW-0349">Heme</keyword>
<dbReference type="SUPFAM" id="SSF48264">
    <property type="entry name" value="Cytochrome P450"/>
    <property type="match status" value="1"/>
</dbReference>
<evidence type="ECO:0000313" key="15">
    <source>
        <dbReference type="Proteomes" id="UP000295192"/>
    </source>
</evidence>
<dbReference type="EMBL" id="LSRL02000290">
    <property type="protein sequence ID" value="TDG41911.1"/>
    <property type="molecule type" value="Genomic_DNA"/>
</dbReference>
<evidence type="ECO:0000256" key="10">
    <source>
        <dbReference type="ARBA" id="ARBA00023033"/>
    </source>
</evidence>
<keyword evidence="10 12" id="KW-0503">Monooxygenase</keyword>
<keyword evidence="9 11" id="KW-0408">Iron</keyword>
<evidence type="ECO:0000256" key="13">
    <source>
        <dbReference type="SAM" id="SignalP"/>
    </source>
</evidence>
<evidence type="ECO:0008006" key="16">
    <source>
        <dbReference type="Google" id="ProtNLM"/>
    </source>
</evidence>
<name>A0A484B248_DRONA</name>
<evidence type="ECO:0000256" key="9">
    <source>
        <dbReference type="ARBA" id="ARBA00023004"/>
    </source>
</evidence>
<feature type="binding site" description="axial binding residue" evidence="11">
    <location>
        <position position="455"/>
    </location>
    <ligand>
        <name>heme</name>
        <dbReference type="ChEBI" id="CHEBI:30413"/>
    </ligand>
    <ligandPart>
        <name>Fe</name>
        <dbReference type="ChEBI" id="CHEBI:18248"/>
    </ligandPart>
</feature>
<feature type="signal peptide" evidence="13">
    <location>
        <begin position="1"/>
        <end position="20"/>
    </location>
</feature>
<dbReference type="InterPro" id="IPR036396">
    <property type="entry name" value="Cyt_P450_sf"/>
</dbReference>
<dbReference type="Gene3D" id="1.10.630.10">
    <property type="entry name" value="Cytochrome P450"/>
    <property type="match status" value="1"/>
</dbReference>
<dbReference type="GO" id="GO:0020037">
    <property type="term" value="F:heme binding"/>
    <property type="evidence" value="ECO:0007669"/>
    <property type="project" value="InterPro"/>
</dbReference>
<comment type="similarity">
    <text evidence="5 12">Belongs to the cytochrome P450 family.</text>
</comment>
<dbReference type="PRINTS" id="PR00465">
    <property type="entry name" value="EP450IV"/>
</dbReference>
<dbReference type="InterPro" id="IPR002403">
    <property type="entry name" value="Cyt_P450_E_grp-IV"/>
</dbReference>
<keyword evidence="13" id="KW-0732">Signal</keyword>
<gene>
    <name evidence="14" type="ORF">AWZ03_011666</name>
</gene>
<dbReference type="KEGG" id="dnv:108656976"/>
<dbReference type="InterPro" id="IPR001128">
    <property type="entry name" value="Cyt_P450"/>
</dbReference>
<dbReference type="PRINTS" id="PR00385">
    <property type="entry name" value="P450"/>
</dbReference>
<dbReference type="GO" id="GO:0005506">
    <property type="term" value="F:iron ion binding"/>
    <property type="evidence" value="ECO:0007669"/>
    <property type="project" value="InterPro"/>
</dbReference>
<keyword evidence="7 11" id="KW-0479">Metal-binding</keyword>
<accession>A0A484B248</accession>
<keyword evidence="8 12" id="KW-0560">Oxidoreductase</keyword>
<organism evidence="14 15">
    <name type="scientific">Drosophila navojoa</name>
    <name type="common">Fruit fly</name>
    <dbReference type="NCBI Taxonomy" id="7232"/>
    <lineage>
        <taxon>Eukaryota</taxon>
        <taxon>Metazoa</taxon>
        <taxon>Ecdysozoa</taxon>
        <taxon>Arthropoda</taxon>
        <taxon>Hexapoda</taxon>
        <taxon>Insecta</taxon>
        <taxon>Pterygota</taxon>
        <taxon>Neoptera</taxon>
        <taxon>Endopterygota</taxon>
        <taxon>Diptera</taxon>
        <taxon>Brachycera</taxon>
        <taxon>Muscomorpha</taxon>
        <taxon>Ephydroidea</taxon>
        <taxon>Drosophilidae</taxon>
        <taxon>Drosophila</taxon>
    </lineage>
</organism>
<comment type="caution">
    <text evidence="14">The sequence shown here is derived from an EMBL/GenBank/DDBJ whole genome shotgun (WGS) entry which is preliminary data.</text>
</comment>
<dbReference type="PROSITE" id="PS00086">
    <property type="entry name" value="CYTOCHROME_P450"/>
    <property type="match status" value="1"/>
</dbReference>
<evidence type="ECO:0000256" key="2">
    <source>
        <dbReference type="ARBA" id="ARBA00003690"/>
    </source>
</evidence>
<evidence type="ECO:0000256" key="3">
    <source>
        <dbReference type="ARBA" id="ARBA00004174"/>
    </source>
</evidence>
<dbReference type="STRING" id="7232.A0A484B248"/>
<proteinExistence type="inferred from homology"/>
<dbReference type="OrthoDB" id="1470350at2759"/>
<evidence type="ECO:0000256" key="8">
    <source>
        <dbReference type="ARBA" id="ARBA00023002"/>
    </source>
</evidence>
<evidence type="ECO:0000256" key="6">
    <source>
        <dbReference type="ARBA" id="ARBA00022617"/>
    </source>
</evidence>
<keyword evidence="15" id="KW-1185">Reference proteome</keyword>
<dbReference type="PANTHER" id="PTHR24291:SF187">
    <property type="entry name" value="CYTOCHROME P450 4AE1-RELATED"/>
    <property type="match status" value="1"/>
</dbReference>
<dbReference type="InterPro" id="IPR017972">
    <property type="entry name" value="Cyt_P450_CS"/>
</dbReference>
<evidence type="ECO:0000256" key="5">
    <source>
        <dbReference type="ARBA" id="ARBA00010617"/>
    </source>
</evidence>